<dbReference type="EMBL" id="JAGGLB010000041">
    <property type="protein sequence ID" value="MBP1995914.1"/>
    <property type="molecule type" value="Genomic_DNA"/>
</dbReference>
<keyword evidence="3" id="KW-0133">Cell shape</keyword>
<feature type="transmembrane region" description="Helical" evidence="6">
    <location>
        <begin position="45"/>
        <end position="63"/>
    </location>
</feature>
<evidence type="ECO:0000313" key="7">
    <source>
        <dbReference type="EMBL" id="MBP1995914.1"/>
    </source>
</evidence>
<keyword evidence="2 6" id="KW-0812">Transmembrane</keyword>
<dbReference type="Pfam" id="PF01098">
    <property type="entry name" value="FTSW_RODA_SPOVE"/>
    <property type="match status" value="1"/>
</dbReference>
<dbReference type="PROSITE" id="PS00428">
    <property type="entry name" value="FTSW_RODA_SPOVE"/>
    <property type="match status" value="1"/>
</dbReference>
<feature type="transmembrane region" description="Helical" evidence="6">
    <location>
        <begin position="108"/>
        <end position="125"/>
    </location>
</feature>
<organism evidence="7 8">
    <name type="scientific">Paenibacillus eucommiae</name>
    <dbReference type="NCBI Taxonomy" id="1355755"/>
    <lineage>
        <taxon>Bacteria</taxon>
        <taxon>Bacillati</taxon>
        <taxon>Bacillota</taxon>
        <taxon>Bacilli</taxon>
        <taxon>Bacillales</taxon>
        <taxon>Paenibacillaceae</taxon>
        <taxon>Paenibacillus</taxon>
    </lineage>
</organism>
<sequence length="383" mass="42372">MFTKLKKIDIPIVVILVLFMGMSTMLVHSASIDHPKISISISKNLLTYLVGFVAFIVISMIDFRVWIKIAIYLYGLGIVLLVAVYLFAEATNGAKGWFPLPAGFSFQPAELVKYILIIALTAWFIRRRGDTLQLGTDLIPAVFIVLIPFVLVVIQPDLGNAVIFLGILVGMIWIGNIKYSHFLLGLVLVVGGGYLLLQLYLHNHEPIYAFLKDLGVGHWANRLDTFLFPDEASKDHKFQVENSMRAIGSGGLAGEGFLKGSLVHRNFIPFAYSDSIFVVVGEEFGFRGAAVLLLIYFILIYRMIQISIQSVHISGSYIVVGVVSMFVFQVFENVGMLIGLMPLTGITLPFISYGGTSLLINMISLGTVMSVKLHQDADPFEIK</sequence>
<keyword evidence="4 6" id="KW-1133">Transmembrane helix</keyword>
<feature type="transmembrane region" description="Helical" evidence="6">
    <location>
        <begin position="284"/>
        <end position="304"/>
    </location>
</feature>
<dbReference type="PANTHER" id="PTHR30474:SF1">
    <property type="entry name" value="PEPTIDOGLYCAN GLYCOSYLTRANSFERASE MRDB"/>
    <property type="match status" value="1"/>
</dbReference>
<keyword evidence="5 6" id="KW-0472">Membrane</keyword>
<feature type="transmembrane region" description="Helical" evidence="6">
    <location>
        <begin position="182"/>
        <end position="201"/>
    </location>
</feature>
<name>A0ABS4J7T6_9BACL</name>
<feature type="transmembrane region" description="Helical" evidence="6">
    <location>
        <begin position="158"/>
        <end position="175"/>
    </location>
</feature>
<dbReference type="RefSeq" id="WP_209977879.1">
    <property type="nucleotide sequence ID" value="NZ_JAGGLB010000041.1"/>
</dbReference>
<keyword evidence="8" id="KW-1185">Reference proteome</keyword>
<proteinExistence type="predicted"/>
<feature type="transmembrane region" description="Helical" evidence="6">
    <location>
        <begin position="70"/>
        <end position="88"/>
    </location>
</feature>
<evidence type="ECO:0000256" key="3">
    <source>
        <dbReference type="ARBA" id="ARBA00022960"/>
    </source>
</evidence>
<dbReference type="PANTHER" id="PTHR30474">
    <property type="entry name" value="CELL CYCLE PROTEIN"/>
    <property type="match status" value="1"/>
</dbReference>
<evidence type="ECO:0000313" key="8">
    <source>
        <dbReference type="Proteomes" id="UP001519287"/>
    </source>
</evidence>
<gene>
    <name evidence="7" type="ORF">J2Z66_007556</name>
</gene>
<protein>
    <submittedName>
        <fullName evidence="7">Rod shape determining protein RodA</fullName>
    </submittedName>
</protein>
<comment type="subcellular location">
    <subcellularLocation>
        <location evidence="1">Membrane</location>
        <topology evidence="1">Multi-pass membrane protein</topology>
    </subcellularLocation>
</comment>
<evidence type="ECO:0000256" key="4">
    <source>
        <dbReference type="ARBA" id="ARBA00022989"/>
    </source>
</evidence>
<dbReference type="Proteomes" id="UP001519287">
    <property type="component" value="Unassembled WGS sequence"/>
</dbReference>
<evidence type="ECO:0000256" key="1">
    <source>
        <dbReference type="ARBA" id="ARBA00004141"/>
    </source>
</evidence>
<accession>A0ABS4J7T6</accession>
<feature type="transmembrane region" description="Helical" evidence="6">
    <location>
        <begin position="311"/>
        <end position="331"/>
    </location>
</feature>
<comment type="caution">
    <text evidence="7">The sequence shown here is derived from an EMBL/GenBank/DDBJ whole genome shotgun (WGS) entry which is preliminary data.</text>
</comment>
<evidence type="ECO:0000256" key="2">
    <source>
        <dbReference type="ARBA" id="ARBA00022692"/>
    </source>
</evidence>
<reference evidence="7 8" key="1">
    <citation type="submission" date="2021-03" db="EMBL/GenBank/DDBJ databases">
        <title>Genomic Encyclopedia of Type Strains, Phase IV (KMG-IV): sequencing the most valuable type-strain genomes for metagenomic binning, comparative biology and taxonomic classification.</title>
        <authorList>
            <person name="Goeker M."/>
        </authorList>
    </citation>
    <scope>NUCLEOTIDE SEQUENCE [LARGE SCALE GENOMIC DNA]</scope>
    <source>
        <strain evidence="7 8">DSM 26048</strain>
    </source>
</reference>
<dbReference type="InterPro" id="IPR018365">
    <property type="entry name" value="Cell_cycle_FtsW-rel_CS"/>
</dbReference>
<evidence type="ECO:0000256" key="5">
    <source>
        <dbReference type="ARBA" id="ARBA00023136"/>
    </source>
</evidence>
<feature type="transmembrane region" description="Helical" evidence="6">
    <location>
        <begin position="337"/>
        <end position="360"/>
    </location>
</feature>
<evidence type="ECO:0000256" key="6">
    <source>
        <dbReference type="SAM" id="Phobius"/>
    </source>
</evidence>
<dbReference type="InterPro" id="IPR001182">
    <property type="entry name" value="FtsW/RodA"/>
</dbReference>
<feature type="transmembrane region" description="Helical" evidence="6">
    <location>
        <begin position="132"/>
        <end position="152"/>
    </location>
</feature>